<organism evidence="1 2">
    <name type="scientific">Bauldia litoralis</name>
    <dbReference type="NCBI Taxonomy" id="665467"/>
    <lineage>
        <taxon>Bacteria</taxon>
        <taxon>Pseudomonadati</taxon>
        <taxon>Pseudomonadota</taxon>
        <taxon>Alphaproteobacteria</taxon>
        <taxon>Hyphomicrobiales</taxon>
        <taxon>Kaistiaceae</taxon>
        <taxon>Bauldia</taxon>
    </lineage>
</organism>
<name>A0A1G6EQ84_9HYPH</name>
<gene>
    <name evidence="1" type="ORF">SAMN02982931_04810</name>
</gene>
<proteinExistence type="predicted"/>
<dbReference type="AlphaFoldDB" id="A0A1G6EQ84"/>
<reference evidence="1 2" key="1">
    <citation type="submission" date="2016-10" db="EMBL/GenBank/DDBJ databases">
        <authorList>
            <person name="de Groot N.N."/>
        </authorList>
    </citation>
    <scope>NUCLEOTIDE SEQUENCE [LARGE SCALE GENOMIC DNA]</scope>
    <source>
        <strain evidence="1 2">ATCC 35022</strain>
    </source>
</reference>
<dbReference type="EMBL" id="FMXQ01000025">
    <property type="protein sequence ID" value="SDB59560.1"/>
    <property type="molecule type" value="Genomic_DNA"/>
</dbReference>
<dbReference type="STRING" id="665467.SAMN02982931_04810"/>
<evidence type="ECO:0000313" key="1">
    <source>
        <dbReference type="EMBL" id="SDB59560.1"/>
    </source>
</evidence>
<dbReference type="Proteomes" id="UP000199071">
    <property type="component" value="Unassembled WGS sequence"/>
</dbReference>
<sequence>MTFTQPSTHRSIQLKADSAVLSTVDATDGAAVAVQTAGLRAELVDDGYSEAFAAAYCAYEPDELAAVDFVPESAFVQTPGPNAGSALQP</sequence>
<protein>
    <submittedName>
        <fullName evidence="1">Uncharacterized protein</fullName>
    </submittedName>
</protein>
<evidence type="ECO:0000313" key="2">
    <source>
        <dbReference type="Proteomes" id="UP000199071"/>
    </source>
</evidence>
<keyword evidence="2" id="KW-1185">Reference proteome</keyword>
<accession>A0A1G6EQ84</accession>